<sequence>MSFLTPMLLGGIGLIALPIVLHLVMRQEPKLLLFPALRFVRQRRDSNRRRVKLRHWLLLAMRCLLIALFAFALARPTLRGSGLKGKEGAPLAVAMVVDNSPRMQYVHKNRTRLDEATEIAGKLLNKLPADTQVAVVDLGRAAGGFARDLGTARTRLSNLRASASIRPLAEVAAEAITLVADKEEYRQEVFLYTDLSSAAWNEEGLQTLSAALSAEPDVKLYLIDVGVDEPTNASLGDLKVRRTVLRPGESLHVETLVETNEGGSSTLVELWLSGDNGDKMTKRGQQIVAATDKSSSDKPAEVAFEVTDLPLGTHQAMVKLATNDPLAVDNERYFTVEVRPPERVLLVAEKPSDALFVQEALNPTLWEQPLRFVCETMLFDELAQTDLTKYKSVLLLDPPAQSTDTWQQLLDFANQGGGVGLFLGHRARRDAFNSVEAQQLLPGPLVRKSRDATYLRPRRLDHPALVGLRDYEESIPWKTCNVFTYWQFEDVADDTYPIATYANGDPAILERTAGRGRIITMTTPISDSLDPEGRDPWNVLTAPAVAWPFVAIVEELTGYLTQDSTGDLTFAAGTTARVSLDANQQISSYVLRQPDGQAMRRTATPGERTLQVSVTDQLGNYRLTSGGSATESSGRLDRGFSINLPAETTNLARVAPETLLDALPEGRAEVAQSLTDAQDYVDVGSRGRELFSWIMAIVTIVWCGEHLLANRFYRSAP</sequence>
<keyword evidence="1" id="KW-0472">Membrane</keyword>
<name>A0A517N1S5_9BACT</name>
<dbReference type="NCBIfam" id="TIGR02226">
    <property type="entry name" value="two_anch"/>
    <property type="match status" value="1"/>
</dbReference>
<dbReference type="PANTHER" id="PTHR37464">
    <property type="entry name" value="BLL2463 PROTEIN"/>
    <property type="match status" value="1"/>
</dbReference>
<dbReference type="Pfam" id="PF07584">
    <property type="entry name" value="BatA"/>
    <property type="match status" value="1"/>
</dbReference>
<dbReference type="InterPro" id="IPR036465">
    <property type="entry name" value="vWFA_dom_sf"/>
</dbReference>
<dbReference type="InterPro" id="IPR029062">
    <property type="entry name" value="Class_I_gatase-like"/>
</dbReference>
<dbReference type="Gene3D" id="3.40.50.410">
    <property type="entry name" value="von Willebrand factor, type A domain"/>
    <property type="match status" value="1"/>
</dbReference>
<evidence type="ECO:0000313" key="3">
    <source>
        <dbReference type="EMBL" id="QDT01090.1"/>
    </source>
</evidence>
<dbReference type="PANTHER" id="PTHR37464:SF1">
    <property type="entry name" value="BLL2463 PROTEIN"/>
    <property type="match status" value="1"/>
</dbReference>
<evidence type="ECO:0000256" key="1">
    <source>
        <dbReference type="SAM" id="Phobius"/>
    </source>
</evidence>
<dbReference type="EMBL" id="CP036263">
    <property type="protein sequence ID" value="QDT01090.1"/>
    <property type="molecule type" value="Genomic_DNA"/>
</dbReference>
<keyword evidence="4" id="KW-1185">Reference proteome</keyword>
<evidence type="ECO:0000259" key="2">
    <source>
        <dbReference type="Pfam" id="PF07584"/>
    </source>
</evidence>
<dbReference type="AlphaFoldDB" id="A0A517N1S5"/>
<dbReference type="InterPro" id="IPR024163">
    <property type="entry name" value="Aerotolerance_reg_N"/>
</dbReference>
<feature type="transmembrane region" description="Helical" evidence="1">
    <location>
        <begin position="53"/>
        <end position="74"/>
    </location>
</feature>
<dbReference type="Proteomes" id="UP000319852">
    <property type="component" value="Chromosome"/>
</dbReference>
<proteinExistence type="predicted"/>
<organism evidence="3 4">
    <name type="scientific">Adhaeretor mobilis</name>
    <dbReference type="NCBI Taxonomy" id="1930276"/>
    <lineage>
        <taxon>Bacteria</taxon>
        <taxon>Pseudomonadati</taxon>
        <taxon>Planctomycetota</taxon>
        <taxon>Planctomycetia</taxon>
        <taxon>Pirellulales</taxon>
        <taxon>Lacipirellulaceae</taxon>
        <taxon>Adhaeretor</taxon>
    </lineage>
</organism>
<feature type="domain" description="Aerotolerance regulator N-terminal" evidence="2">
    <location>
        <begin position="1"/>
        <end position="76"/>
    </location>
</feature>
<evidence type="ECO:0000313" key="4">
    <source>
        <dbReference type="Proteomes" id="UP000319852"/>
    </source>
</evidence>
<accession>A0A517N1S5</accession>
<feature type="transmembrane region" description="Helical" evidence="1">
    <location>
        <begin position="6"/>
        <end position="25"/>
    </location>
</feature>
<dbReference type="SUPFAM" id="SSF53300">
    <property type="entry name" value="vWA-like"/>
    <property type="match status" value="1"/>
</dbReference>
<dbReference type="OrthoDB" id="242438at2"/>
<reference evidence="3 4" key="1">
    <citation type="submission" date="2019-02" db="EMBL/GenBank/DDBJ databases">
        <title>Deep-cultivation of Planctomycetes and their phenomic and genomic characterization uncovers novel biology.</title>
        <authorList>
            <person name="Wiegand S."/>
            <person name="Jogler M."/>
            <person name="Boedeker C."/>
            <person name="Pinto D."/>
            <person name="Vollmers J."/>
            <person name="Rivas-Marin E."/>
            <person name="Kohn T."/>
            <person name="Peeters S.H."/>
            <person name="Heuer A."/>
            <person name="Rast P."/>
            <person name="Oberbeckmann S."/>
            <person name="Bunk B."/>
            <person name="Jeske O."/>
            <person name="Meyerdierks A."/>
            <person name="Storesund J.E."/>
            <person name="Kallscheuer N."/>
            <person name="Luecker S."/>
            <person name="Lage O.M."/>
            <person name="Pohl T."/>
            <person name="Merkel B.J."/>
            <person name="Hornburger P."/>
            <person name="Mueller R.-W."/>
            <person name="Bruemmer F."/>
            <person name="Labrenz M."/>
            <person name="Spormann A.M."/>
            <person name="Op den Camp H."/>
            <person name="Overmann J."/>
            <person name="Amann R."/>
            <person name="Jetten M.S.M."/>
            <person name="Mascher T."/>
            <person name="Medema M.H."/>
            <person name="Devos D.P."/>
            <person name="Kaster A.-K."/>
            <person name="Ovreas L."/>
            <person name="Rohde M."/>
            <person name="Galperin M.Y."/>
            <person name="Jogler C."/>
        </authorList>
    </citation>
    <scope>NUCLEOTIDE SEQUENCE [LARGE SCALE GENOMIC DNA]</scope>
    <source>
        <strain evidence="3 4">HG15A2</strain>
    </source>
</reference>
<protein>
    <recommendedName>
        <fullName evidence="2">Aerotolerance regulator N-terminal domain-containing protein</fullName>
    </recommendedName>
</protein>
<keyword evidence="1" id="KW-0812">Transmembrane</keyword>
<dbReference type="RefSeq" id="WP_145063030.1">
    <property type="nucleotide sequence ID" value="NZ_CP036263.1"/>
</dbReference>
<gene>
    <name evidence="3" type="ORF">HG15A2_44320</name>
</gene>
<dbReference type="KEGG" id="amob:HG15A2_44320"/>
<dbReference type="SUPFAM" id="SSF52317">
    <property type="entry name" value="Class I glutamine amidotransferase-like"/>
    <property type="match status" value="1"/>
</dbReference>
<dbReference type="Gene3D" id="3.40.50.880">
    <property type="match status" value="1"/>
</dbReference>
<keyword evidence="1" id="KW-1133">Transmembrane helix</keyword>
<dbReference type="InterPro" id="IPR011933">
    <property type="entry name" value="Double_TM_dom"/>
</dbReference>